<evidence type="ECO:0000313" key="5">
    <source>
        <dbReference type="Proteomes" id="UP000093412"/>
    </source>
</evidence>
<dbReference type="Pfam" id="PF02811">
    <property type="entry name" value="PHP"/>
    <property type="match status" value="1"/>
</dbReference>
<dbReference type="EC" id="2.7.7.7" evidence="2"/>
<dbReference type="InterPro" id="IPR016195">
    <property type="entry name" value="Pol/histidinol_Pase-like"/>
</dbReference>
<dbReference type="Gene3D" id="1.10.150.650">
    <property type="match status" value="1"/>
</dbReference>
<accession>A0A163S1W5</accession>
<gene>
    <name evidence="2" type="primary">dnaE2_1</name>
    <name evidence="3" type="synonym">dnaE2_2</name>
    <name evidence="3" type="ORF">OERS_19280</name>
    <name evidence="2" type="ORF">OJAG_13670</name>
</gene>
<dbReference type="STRING" id="43678.OJAG_13670"/>
<organism evidence="2 4">
    <name type="scientific">Oerskovia enterophila</name>
    <dbReference type="NCBI Taxonomy" id="43678"/>
    <lineage>
        <taxon>Bacteria</taxon>
        <taxon>Bacillati</taxon>
        <taxon>Actinomycetota</taxon>
        <taxon>Actinomycetes</taxon>
        <taxon>Micrococcales</taxon>
        <taxon>Cellulomonadaceae</taxon>
        <taxon>Oerskovia</taxon>
    </lineage>
</organism>
<dbReference type="AlphaFoldDB" id="A0A163S1W5"/>
<dbReference type="GO" id="GO:0003887">
    <property type="term" value="F:DNA-directed DNA polymerase activity"/>
    <property type="evidence" value="ECO:0007669"/>
    <property type="project" value="UniProtKB-EC"/>
</dbReference>
<dbReference type="SUPFAM" id="SSF89550">
    <property type="entry name" value="PHP domain-like"/>
    <property type="match status" value="1"/>
</dbReference>
<evidence type="ECO:0000313" key="3">
    <source>
        <dbReference type="EMBL" id="OCI31375.1"/>
    </source>
</evidence>
<dbReference type="PANTHER" id="PTHR42924:SF3">
    <property type="entry name" value="POLYMERASE_HISTIDINOL PHOSPHATASE N-TERMINAL DOMAIN-CONTAINING PROTEIN"/>
    <property type="match status" value="1"/>
</dbReference>
<dbReference type="EMBL" id="MAQA01000019">
    <property type="protein sequence ID" value="OCI31375.1"/>
    <property type="molecule type" value="Genomic_DNA"/>
</dbReference>
<dbReference type="PANTHER" id="PTHR42924">
    <property type="entry name" value="EXONUCLEASE"/>
    <property type="match status" value="1"/>
</dbReference>
<comment type="caution">
    <text evidence="2">The sequence shown here is derived from an EMBL/GenBank/DDBJ whole genome shotgun (WGS) entry which is preliminary data.</text>
</comment>
<reference evidence="2 4" key="1">
    <citation type="submission" date="2016-01" db="EMBL/GenBank/DDBJ databases">
        <title>Genome sequence of Oerskovia enterophila VJag, an agar and cellulose degrading bacterium.</title>
        <authorList>
            <person name="Poehlein A."/>
            <person name="Jag V."/>
            <person name="Bengelsdorf F."/>
            <person name="Duerre P."/>
            <person name="Daniel R."/>
        </authorList>
    </citation>
    <scope>NUCLEOTIDE SEQUENCE [LARGE SCALE GENOMIC DNA]</scope>
    <source>
        <strain evidence="2 4">VJag</strain>
    </source>
</reference>
<evidence type="ECO:0000259" key="1">
    <source>
        <dbReference type="SMART" id="SM00481"/>
    </source>
</evidence>
<dbReference type="GO" id="GO:0035312">
    <property type="term" value="F:5'-3' DNA exonuclease activity"/>
    <property type="evidence" value="ECO:0007669"/>
    <property type="project" value="TreeGrafter"/>
</dbReference>
<keyword evidence="2" id="KW-0808">Transferase</keyword>
<proteinExistence type="predicted"/>
<dbReference type="Gene3D" id="3.20.20.140">
    <property type="entry name" value="Metal-dependent hydrolases"/>
    <property type="match status" value="1"/>
</dbReference>
<sequence length="315" mass="33437">MPHAGRSRPAGPVLSGERRRRALPAGLDARAHYPEGVLIDLHTHSTASDGTDAPAQVVEDAAAAGLDVVALTDHDTTAGWADAARAATRSGIALVRGAEISARSGHVSVHLLSYLHDPTHPDLLAETERTRVDRVSRARRMVERIGEDYPLTWEDVLSQTEEGTTIGRPHIADALVATGHVSDRSAAFATILHPGTGYYVPHYAPDVLDAVRAVRAAGGVPVFAHPGADGRGRVVPDAVIEQMADAGLLGLEVHHRDHSAQQVARLEDIAHTLGLFVTGSSDYHGAGKPNRLGENTTAPRVLETIEELGTLDVIR</sequence>
<dbReference type="InterPro" id="IPR003141">
    <property type="entry name" value="Pol/His_phosphatase_N"/>
</dbReference>
<reference evidence="3 5" key="2">
    <citation type="submission" date="2016-06" db="EMBL/GenBank/DDBJ databases">
        <title>Genome sequence of Oerskovia enterophila DSM 43852.</title>
        <authorList>
            <person name="Poehlein A."/>
            <person name="Jag V."/>
            <person name="Bengelsdorf F.R."/>
            <person name="Daniel R."/>
            <person name="Duerre P."/>
        </authorList>
    </citation>
    <scope>NUCLEOTIDE SEQUENCE [LARGE SCALE GENOMIC DNA]</scope>
    <source>
        <strain evidence="3 5">DSM 43852</strain>
    </source>
</reference>
<keyword evidence="2" id="KW-0548">Nucleotidyltransferase</keyword>
<dbReference type="InterPro" id="IPR004013">
    <property type="entry name" value="PHP_dom"/>
</dbReference>
<dbReference type="CDD" id="cd07438">
    <property type="entry name" value="PHP_HisPPase_AMP"/>
    <property type="match status" value="1"/>
</dbReference>
<dbReference type="GO" id="GO:0004534">
    <property type="term" value="F:5'-3' RNA exonuclease activity"/>
    <property type="evidence" value="ECO:0007669"/>
    <property type="project" value="TreeGrafter"/>
</dbReference>
<dbReference type="SMART" id="SM00481">
    <property type="entry name" value="POLIIIAc"/>
    <property type="match status" value="1"/>
</dbReference>
<feature type="domain" description="Polymerase/histidinol phosphatase N-terminal" evidence="1">
    <location>
        <begin position="39"/>
        <end position="104"/>
    </location>
</feature>
<keyword evidence="5" id="KW-1185">Reference proteome</keyword>
<name>A0A163S1W5_9CELL</name>
<dbReference type="PATRIC" id="fig|43678.3.peg.1430"/>
<dbReference type="EMBL" id="LRIE01000063">
    <property type="protein sequence ID" value="KZM35926.1"/>
    <property type="molecule type" value="Genomic_DNA"/>
</dbReference>
<dbReference type="InterPro" id="IPR052018">
    <property type="entry name" value="PHP_domain"/>
</dbReference>
<evidence type="ECO:0000313" key="4">
    <source>
        <dbReference type="Proteomes" id="UP000076447"/>
    </source>
</evidence>
<protein>
    <submittedName>
        <fullName evidence="2">Error-prone DNA polymerase</fullName>
        <ecNumber evidence="2">2.7.7.7</ecNumber>
    </submittedName>
</protein>
<evidence type="ECO:0000313" key="2">
    <source>
        <dbReference type="EMBL" id="KZM35926.1"/>
    </source>
</evidence>
<dbReference type="Proteomes" id="UP000076447">
    <property type="component" value="Unassembled WGS sequence"/>
</dbReference>
<dbReference type="Proteomes" id="UP000093412">
    <property type="component" value="Unassembled WGS sequence"/>
</dbReference>